<dbReference type="PANTHER" id="PTHR30469">
    <property type="entry name" value="MULTIDRUG RESISTANCE PROTEIN MDTA"/>
    <property type="match status" value="1"/>
</dbReference>
<dbReference type="Proteomes" id="UP000002363">
    <property type="component" value="Chromosome"/>
</dbReference>
<accession>A0A0H3CKE4</accession>
<dbReference type="eggNOG" id="COG0845">
    <property type="taxonomic scope" value="Bacteria"/>
</dbReference>
<dbReference type="PANTHER" id="PTHR30469:SF15">
    <property type="entry name" value="HLYD FAMILY OF SECRETION PROTEINS"/>
    <property type="match status" value="1"/>
</dbReference>
<dbReference type="EMBL" id="CP001918">
    <property type="protein sequence ID" value="ADF61791.1"/>
    <property type="molecule type" value="Genomic_DNA"/>
</dbReference>
<dbReference type="Pfam" id="PF25967">
    <property type="entry name" value="RND-MFP_C"/>
    <property type="match status" value="1"/>
</dbReference>
<feature type="domain" description="Multidrug resistance protein MdtA-like barrel-sandwich hybrid" evidence="5">
    <location>
        <begin position="89"/>
        <end position="219"/>
    </location>
</feature>
<dbReference type="GO" id="GO:0015562">
    <property type="term" value="F:efflux transmembrane transporter activity"/>
    <property type="evidence" value="ECO:0007669"/>
    <property type="project" value="TreeGrafter"/>
</dbReference>
<evidence type="ECO:0000256" key="2">
    <source>
        <dbReference type="ARBA" id="ARBA00009477"/>
    </source>
</evidence>
<dbReference type="PATRIC" id="fig|716541.4.peg.2431"/>
<evidence type="ECO:0000313" key="8">
    <source>
        <dbReference type="EMBL" id="ADF61791.1"/>
    </source>
</evidence>
<evidence type="ECO:0000259" key="7">
    <source>
        <dbReference type="Pfam" id="PF25967"/>
    </source>
</evidence>
<organism evidence="8 9">
    <name type="scientific">Enterobacter cloacae subsp. cloacae (strain ATCC 13047 / DSM 30054 / NBRC 13535 / NCTC 10005 / WDCM 00083 / NCDC 279-56)</name>
    <dbReference type="NCBI Taxonomy" id="716541"/>
    <lineage>
        <taxon>Bacteria</taxon>
        <taxon>Pseudomonadati</taxon>
        <taxon>Pseudomonadota</taxon>
        <taxon>Gammaproteobacteria</taxon>
        <taxon>Enterobacterales</taxon>
        <taxon>Enterobacteriaceae</taxon>
        <taxon>Enterobacter</taxon>
        <taxon>Enterobacter cloacae complex</taxon>
    </lineage>
</organism>
<feature type="domain" description="Multidrug resistance protein MdtA-like alpha-helical hairpin" evidence="4">
    <location>
        <begin position="123"/>
        <end position="192"/>
    </location>
</feature>
<dbReference type="STRING" id="716541.ECL_02243"/>
<dbReference type="GO" id="GO:1990281">
    <property type="term" value="C:efflux pump complex"/>
    <property type="evidence" value="ECO:0007669"/>
    <property type="project" value="TreeGrafter"/>
</dbReference>
<reference evidence="8 9" key="1">
    <citation type="journal article" date="2010" name="J. Bacteriol.">
        <title>Complete genome sequence of Enterobacter cloacae subsp. cloacae type strain ATCC 13047.</title>
        <authorList>
            <person name="Ren Y."/>
            <person name="Ren Y."/>
            <person name="Zhou Z."/>
            <person name="Guo X."/>
            <person name="Li Y."/>
            <person name="Feng L."/>
            <person name="Wang L."/>
        </authorList>
    </citation>
    <scope>NUCLEOTIDE SEQUENCE [LARGE SCALE GENOMIC DNA]</scope>
    <source>
        <strain evidence="9">ATCC 13047 / DSM 30054 / NBRC 13535 / NCTC 10005 / WDCM 00083 / NCDC 279-56</strain>
    </source>
</reference>
<evidence type="ECO:0000259" key="6">
    <source>
        <dbReference type="Pfam" id="PF25954"/>
    </source>
</evidence>
<dbReference type="HOGENOM" id="CLU_018816_1_0_6"/>
<evidence type="ECO:0000259" key="5">
    <source>
        <dbReference type="Pfam" id="PF25917"/>
    </source>
</evidence>
<dbReference type="InterPro" id="IPR006143">
    <property type="entry name" value="RND_pump_MFP"/>
</dbReference>
<dbReference type="Gene3D" id="1.10.287.470">
    <property type="entry name" value="Helix hairpin bin"/>
    <property type="match status" value="1"/>
</dbReference>
<evidence type="ECO:0000313" key="9">
    <source>
        <dbReference type="Proteomes" id="UP000002363"/>
    </source>
</evidence>
<feature type="domain" description="CusB-like beta-barrel" evidence="6">
    <location>
        <begin position="246"/>
        <end position="303"/>
    </location>
</feature>
<proteinExistence type="inferred from homology"/>
<dbReference type="InterPro" id="IPR058792">
    <property type="entry name" value="Beta-barrel_RND_2"/>
</dbReference>
<dbReference type="Pfam" id="PF25954">
    <property type="entry name" value="Beta-barrel_RND_2"/>
    <property type="match status" value="1"/>
</dbReference>
<dbReference type="Pfam" id="PF25876">
    <property type="entry name" value="HH_MFP_RND"/>
    <property type="match status" value="1"/>
</dbReference>
<name>A0A0H3CKE4_ENTCC</name>
<dbReference type="OrthoDB" id="1185083at2"/>
<dbReference type="SUPFAM" id="SSF111369">
    <property type="entry name" value="HlyD-like secretion proteins"/>
    <property type="match status" value="1"/>
</dbReference>
<dbReference type="Gene3D" id="2.40.50.100">
    <property type="match status" value="1"/>
</dbReference>
<evidence type="ECO:0000256" key="3">
    <source>
        <dbReference type="ARBA" id="ARBA00022448"/>
    </source>
</evidence>
<gene>
    <name evidence="8" type="ordered locus">ECL_02243</name>
</gene>
<comment type="subcellular location">
    <subcellularLocation>
        <location evidence="1">Cell envelope</location>
    </subcellularLocation>
</comment>
<sequence length="382" mass="40366">MSDEFILSLRHSLHHVYSVARTLSWLHFIPLVILALAIFPLTGCGDKHENTPPPVRAVRYSVVGSAKTLPALERTGEIHAHDETTLSFRTGGRILTRVVDIGDRVTAGQLLATLDNTTGQNQLDAATADYEGAKASAQIAALNVNRMQTLMSTGAIARTQLDTARADWLVASARLKSSEAALRNARESLGWTRLLSPKEGIITAVSASAGQIVSAGQSVLTLATGEARDVVFDVAAPDEIPSPDKAEFRVALLSDPTVNASALLRDITPQADPLTRTWRVRATLNNSPAAMALGASVTVTLPSSAACGYVLPASALSRYAVKPAVFVINRQSQAQLRVVVPARYTASSVIIASGLAPGDRVITAGVSKLRSGEQVIAGEEQP</sequence>
<protein>
    <submittedName>
        <fullName evidence="8">Efflux transporter, RND family, MFP subunit</fullName>
    </submittedName>
</protein>
<dbReference type="InterPro" id="IPR058625">
    <property type="entry name" value="MdtA-like_BSH"/>
</dbReference>
<feature type="domain" description="Multidrug resistance protein MdtA-like C-terminal permuted SH3" evidence="7">
    <location>
        <begin position="310"/>
        <end position="367"/>
    </location>
</feature>
<dbReference type="InterPro" id="IPR058624">
    <property type="entry name" value="MdtA-like_HH"/>
</dbReference>
<dbReference type="EnsemblBacteria" id="ADF61791">
    <property type="protein sequence ID" value="ADF61791"/>
    <property type="gene ID" value="ECL_02243"/>
</dbReference>
<dbReference type="Gene3D" id="2.40.30.170">
    <property type="match status" value="1"/>
</dbReference>
<comment type="similarity">
    <text evidence="2">Belongs to the membrane fusion protein (MFP) (TC 8.A.1) family.</text>
</comment>
<keyword evidence="3" id="KW-0813">Transport</keyword>
<dbReference type="AlphaFoldDB" id="A0A0H3CKE4"/>
<dbReference type="KEGG" id="enc:ECL_02243"/>
<dbReference type="InterPro" id="IPR058627">
    <property type="entry name" value="MdtA-like_C"/>
</dbReference>
<dbReference type="RefSeq" id="WP_013096849.1">
    <property type="nucleotide sequence ID" value="NC_014121.1"/>
</dbReference>
<dbReference type="NCBIfam" id="TIGR01730">
    <property type="entry name" value="RND_mfp"/>
    <property type="match status" value="1"/>
</dbReference>
<keyword evidence="9" id="KW-1185">Reference proteome</keyword>
<dbReference type="Gene3D" id="2.40.420.20">
    <property type="match status" value="1"/>
</dbReference>
<evidence type="ECO:0000259" key="4">
    <source>
        <dbReference type="Pfam" id="PF25876"/>
    </source>
</evidence>
<dbReference type="Pfam" id="PF25917">
    <property type="entry name" value="BSH_RND"/>
    <property type="match status" value="1"/>
</dbReference>
<evidence type="ECO:0000256" key="1">
    <source>
        <dbReference type="ARBA" id="ARBA00004196"/>
    </source>
</evidence>